<dbReference type="InterPro" id="IPR001867">
    <property type="entry name" value="OmpR/PhoB-type_DNA-bd"/>
</dbReference>
<evidence type="ECO:0000313" key="4">
    <source>
        <dbReference type="EMBL" id="MEI9402041.1"/>
    </source>
</evidence>
<evidence type="ECO:0000256" key="1">
    <source>
        <dbReference type="ARBA" id="ARBA00023125"/>
    </source>
</evidence>
<evidence type="ECO:0000313" key="5">
    <source>
        <dbReference type="Proteomes" id="UP001366503"/>
    </source>
</evidence>
<dbReference type="EMBL" id="JAPYKO010000003">
    <property type="protein sequence ID" value="MEI9402041.1"/>
    <property type="molecule type" value="Genomic_DNA"/>
</dbReference>
<comment type="caution">
    <text evidence="4">The sequence shown here is derived from an EMBL/GenBank/DDBJ whole genome shotgun (WGS) entry which is preliminary data.</text>
</comment>
<dbReference type="CDD" id="cd00383">
    <property type="entry name" value="trans_reg_C"/>
    <property type="match status" value="1"/>
</dbReference>
<dbReference type="PROSITE" id="PS51755">
    <property type="entry name" value="OMPR_PHOB"/>
    <property type="match status" value="1"/>
</dbReference>
<organism evidence="4 5">
    <name type="scientific">Mesorhizobium argentiipisi</name>
    <dbReference type="NCBI Taxonomy" id="3015175"/>
    <lineage>
        <taxon>Bacteria</taxon>
        <taxon>Pseudomonadati</taxon>
        <taxon>Pseudomonadota</taxon>
        <taxon>Alphaproteobacteria</taxon>
        <taxon>Hyphomicrobiales</taxon>
        <taxon>Phyllobacteriaceae</taxon>
        <taxon>Mesorhizobium</taxon>
    </lineage>
</organism>
<protein>
    <submittedName>
        <fullName evidence="4">Winged helix-turn-helix domain-containing protein</fullName>
    </submittedName>
</protein>
<accession>A0ABU8KA38</accession>
<dbReference type="Proteomes" id="UP001366503">
    <property type="component" value="Unassembled WGS sequence"/>
</dbReference>
<dbReference type="Gene3D" id="1.10.10.10">
    <property type="entry name" value="Winged helix-like DNA-binding domain superfamily/Winged helix DNA-binding domain"/>
    <property type="match status" value="1"/>
</dbReference>
<feature type="domain" description="OmpR/PhoB-type" evidence="3">
    <location>
        <begin position="131"/>
        <end position="230"/>
    </location>
</feature>
<keyword evidence="1 2" id="KW-0238">DNA-binding</keyword>
<evidence type="ECO:0000256" key="2">
    <source>
        <dbReference type="PROSITE-ProRule" id="PRU01091"/>
    </source>
</evidence>
<feature type="DNA-binding region" description="OmpR/PhoB-type" evidence="2">
    <location>
        <begin position="131"/>
        <end position="230"/>
    </location>
</feature>
<dbReference type="RefSeq" id="WP_337092357.1">
    <property type="nucleotide sequence ID" value="NZ_JAPYKO010000003.1"/>
</dbReference>
<dbReference type="InterPro" id="IPR036388">
    <property type="entry name" value="WH-like_DNA-bd_sf"/>
</dbReference>
<name>A0ABU8KA38_9HYPH</name>
<dbReference type="SMART" id="SM00862">
    <property type="entry name" value="Trans_reg_C"/>
    <property type="match status" value="1"/>
</dbReference>
<evidence type="ECO:0000259" key="3">
    <source>
        <dbReference type="PROSITE" id="PS51755"/>
    </source>
</evidence>
<dbReference type="Pfam" id="PF00486">
    <property type="entry name" value="Trans_reg_C"/>
    <property type="match status" value="1"/>
</dbReference>
<gene>
    <name evidence="4" type="ORF">O7A05_07675</name>
</gene>
<proteinExistence type="predicted"/>
<dbReference type="SUPFAM" id="SSF46894">
    <property type="entry name" value="C-terminal effector domain of the bipartite response regulators"/>
    <property type="match status" value="1"/>
</dbReference>
<reference evidence="4 5" key="1">
    <citation type="submission" date="2022-12" db="EMBL/GenBank/DDBJ databases">
        <authorList>
            <person name="Muema E."/>
        </authorList>
    </citation>
    <scope>NUCLEOTIDE SEQUENCE [LARGE SCALE GENOMIC DNA]</scope>
    <source>
        <strain evidence="5">1330</strain>
    </source>
</reference>
<sequence>MSEASKIGSVLLVDDVLALLLTVEEHVLRCELSTTGAGGAHGEALKISQKLKPDLVIASLDLDPRLVRDLRNLGDVSVIVVENRRGENDMVRLDSGAGECLTRVRELLVRVNSLAKGRFAGPVETQRKSQSGKWLFGGWELRLKTRQLRDPAGALVPLTQGEYALLIAFLEVAERPVSREYLQRATRIHGEISDRSIDVQILRLRRKLETDIRAPKLIKTKRGVGYVFSITAKLLEI</sequence>
<keyword evidence="5" id="KW-1185">Reference proteome</keyword>
<dbReference type="InterPro" id="IPR016032">
    <property type="entry name" value="Sig_transdc_resp-reg_C-effctor"/>
</dbReference>